<evidence type="ECO:0000313" key="7">
    <source>
        <dbReference type="Proteomes" id="UP001596254"/>
    </source>
</evidence>
<dbReference type="Gene3D" id="1.20.1250.20">
    <property type="entry name" value="MFS general substrate transporter like domains"/>
    <property type="match status" value="1"/>
</dbReference>
<dbReference type="PANTHER" id="PTHR42718:SF24">
    <property type="entry name" value="MAJOR FACILITATOR SUPERFAMILY (MFS) PROFILE DOMAIN-CONTAINING PROTEIN"/>
    <property type="match status" value="1"/>
</dbReference>
<evidence type="ECO:0000313" key="6">
    <source>
        <dbReference type="EMBL" id="MFC6206318.1"/>
    </source>
</evidence>
<dbReference type="Proteomes" id="UP001596254">
    <property type="component" value="Unassembled WGS sequence"/>
</dbReference>
<evidence type="ECO:0000256" key="1">
    <source>
        <dbReference type="ARBA" id="ARBA00004651"/>
    </source>
</evidence>
<protein>
    <submittedName>
        <fullName evidence="6">MFS transporter</fullName>
    </submittedName>
</protein>
<evidence type="ECO:0000256" key="3">
    <source>
        <dbReference type="ARBA" id="ARBA00022989"/>
    </source>
</evidence>
<evidence type="ECO:0000256" key="4">
    <source>
        <dbReference type="ARBA" id="ARBA00023136"/>
    </source>
</evidence>
<feature type="transmembrane region" description="Helical" evidence="5">
    <location>
        <begin position="205"/>
        <end position="227"/>
    </location>
</feature>
<dbReference type="InterPro" id="IPR036259">
    <property type="entry name" value="MFS_trans_sf"/>
</dbReference>
<dbReference type="EMBL" id="JBHSSK010000007">
    <property type="protein sequence ID" value="MFC6206318.1"/>
    <property type="molecule type" value="Genomic_DNA"/>
</dbReference>
<dbReference type="SUPFAM" id="SSF103473">
    <property type="entry name" value="MFS general substrate transporter"/>
    <property type="match status" value="1"/>
</dbReference>
<dbReference type="Pfam" id="PF07690">
    <property type="entry name" value="MFS_1"/>
    <property type="match status" value="1"/>
</dbReference>
<accession>A0ABW1SQF5</accession>
<comment type="caution">
    <text evidence="6">The sequence shown here is derived from an EMBL/GenBank/DDBJ whole genome shotgun (WGS) entry which is preliminary data.</text>
</comment>
<reference evidence="7" key="1">
    <citation type="journal article" date="2019" name="Int. J. Syst. Evol. Microbiol.">
        <title>The Global Catalogue of Microorganisms (GCM) 10K type strain sequencing project: providing services to taxonomists for standard genome sequencing and annotation.</title>
        <authorList>
            <consortium name="The Broad Institute Genomics Platform"/>
            <consortium name="The Broad Institute Genome Sequencing Center for Infectious Disease"/>
            <person name="Wu L."/>
            <person name="Ma J."/>
        </authorList>
    </citation>
    <scope>NUCLEOTIDE SEQUENCE [LARGE SCALE GENOMIC DNA]</scope>
    <source>
        <strain evidence="7">CCM 8905</strain>
    </source>
</reference>
<keyword evidence="2 5" id="KW-0812">Transmembrane</keyword>
<feature type="transmembrane region" description="Helical" evidence="5">
    <location>
        <begin position="175"/>
        <end position="193"/>
    </location>
</feature>
<dbReference type="InterPro" id="IPR011701">
    <property type="entry name" value="MFS"/>
</dbReference>
<keyword evidence="4 5" id="KW-0472">Membrane</keyword>
<proteinExistence type="predicted"/>
<dbReference type="PANTHER" id="PTHR42718">
    <property type="entry name" value="MAJOR FACILITATOR SUPERFAMILY MULTIDRUG TRANSPORTER MFSC"/>
    <property type="match status" value="1"/>
</dbReference>
<keyword evidence="7" id="KW-1185">Reference proteome</keyword>
<feature type="transmembrane region" description="Helical" evidence="5">
    <location>
        <begin position="141"/>
        <end position="163"/>
    </location>
</feature>
<organism evidence="6 7">
    <name type="scientific">Levilactobacillus tongjiangensis</name>
    <dbReference type="NCBI Taxonomy" id="2486023"/>
    <lineage>
        <taxon>Bacteria</taxon>
        <taxon>Bacillati</taxon>
        <taxon>Bacillota</taxon>
        <taxon>Bacilli</taxon>
        <taxon>Lactobacillales</taxon>
        <taxon>Lactobacillaceae</taxon>
        <taxon>Levilactobacillus</taxon>
    </lineage>
</organism>
<evidence type="ECO:0000256" key="2">
    <source>
        <dbReference type="ARBA" id="ARBA00022692"/>
    </source>
</evidence>
<dbReference type="RefSeq" id="WP_125692141.1">
    <property type="nucleotide sequence ID" value="NZ_JBHSSK010000007.1"/>
</dbReference>
<feature type="transmembrane region" description="Helical" evidence="5">
    <location>
        <begin position="105"/>
        <end position="134"/>
    </location>
</feature>
<keyword evidence="3 5" id="KW-1133">Transmembrane helix</keyword>
<evidence type="ECO:0000256" key="5">
    <source>
        <dbReference type="SAM" id="Phobius"/>
    </source>
</evidence>
<name>A0ABW1SQF5_9LACO</name>
<comment type="subcellular location">
    <subcellularLocation>
        <location evidence="1">Cell membrane</location>
        <topology evidence="1">Multi-pass membrane protein</topology>
    </subcellularLocation>
</comment>
<feature type="transmembrane region" description="Helical" evidence="5">
    <location>
        <begin position="44"/>
        <end position="64"/>
    </location>
</feature>
<gene>
    <name evidence="6" type="ORF">ACFP1G_02340</name>
</gene>
<sequence>MKGIVPLVIGIILLAGFVKCQWGVPHPLLNLRVFKYKQFNLPLIINMLLMVTMYGNSVIIPILVQNVFHQSAFVSGLTLTPGAILTTFISPLSGHFYDKYDFRKMVIIGLSIDIVGSLLLSSTGSGSSIMFVVVGQTIRQLGLVLVLIPIQTHAWSMLPAHAIPDGVAVYNTMRQVAASFGTALLVAIISLTANSHINFHMNSQLVGIKISYTLSSLMLVICIILAWRLEKNRTLD</sequence>
<feature type="transmembrane region" description="Helical" evidence="5">
    <location>
        <begin position="71"/>
        <end position="93"/>
    </location>
</feature>